<proteinExistence type="predicted"/>
<name>A0ABX3FLK6_9VIBR</name>
<dbReference type="EMBL" id="MJMH01000144">
    <property type="protein sequence ID" value="OLQ93877.1"/>
    <property type="molecule type" value="Genomic_DNA"/>
</dbReference>
<evidence type="ECO:0000313" key="3">
    <source>
        <dbReference type="Proteomes" id="UP000186039"/>
    </source>
</evidence>
<reference evidence="2 3" key="1">
    <citation type="submission" date="2016-09" db="EMBL/GenBank/DDBJ databases">
        <title>Genomic Taxonomy of the Vibrionaceae.</title>
        <authorList>
            <person name="Gonzalez-Castillo A."/>
            <person name="Gomez-Gil B."/>
            <person name="Enciso-Ibarra K."/>
        </authorList>
    </citation>
    <scope>NUCLEOTIDE SEQUENCE [LARGE SCALE GENOMIC DNA]</scope>
    <source>
        <strain evidence="2 3">CAIM 1902</strain>
    </source>
</reference>
<organism evidence="2 3">
    <name type="scientific">Vibrio panuliri</name>
    <dbReference type="NCBI Taxonomy" id="1381081"/>
    <lineage>
        <taxon>Bacteria</taxon>
        <taxon>Pseudomonadati</taxon>
        <taxon>Pseudomonadota</taxon>
        <taxon>Gammaproteobacteria</taxon>
        <taxon>Vibrionales</taxon>
        <taxon>Vibrionaceae</taxon>
        <taxon>Vibrio</taxon>
    </lineage>
</organism>
<keyword evidence="3" id="KW-1185">Reference proteome</keyword>
<dbReference type="InterPro" id="IPR001296">
    <property type="entry name" value="Glyco_trans_1"/>
</dbReference>
<comment type="caution">
    <text evidence="2">The sequence shown here is derived from an EMBL/GenBank/DDBJ whole genome shotgun (WGS) entry which is preliminary data.</text>
</comment>
<gene>
    <name evidence="2" type="ORF">BIY20_08020</name>
</gene>
<evidence type="ECO:0000259" key="1">
    <source>
        <dbReference type="Pfam" id="PF00534"/>
    </source>
</evidence>
<dbReference type="Pfam" id="PF00534">
    <property type="entry name" value="Glycos_transf_1"/>
    <property type="match status" value="1"/>
</dbReference>
<dbReference type="Proteomes" id="UP000186039">
    <property type="component" value="Unassembled WGS sequence"/>
</dbReference>
<dbReference type="InterPro" id="IPR050194">
    <property type="entry name" value="Glycosyltransferase_grp1"/>
</dbReference>
<dbReference type="PANTHER" id="PTHR45947:SF3">
    <property type="entry name" value="SULFOQUINOVOSYL TRANSFERASE SQD2"/>
    <property type="match status" value="1"/>
</dbReference>
<protein>
    <recommendedName>
        <fullName evidence="1">Glycosyl transferase family 1 domain-containing protein</fullName>
    </recommendedName>
</protein>
<dbReference type="PANTHER" id="PTHR45947">
    <property type="entry name" value="SULFOQUINOVOSYL TRANSFERASE SQD2"/>
    <property type="match status" value="1"/>
</dbReference>
<dbReference type="RefSeq" id="WP_075714603.1">
    <property type="nucleotide sequence ID" value="NZ_MJMH01000144.1"/>
</dbReference>
<evidence type="ECO:0000313" key="2">
    <source>
        <dbReference type="EMBL" id="OLQ93877.1"/>
    </source>
</evidence>
<dbReference type="SUPFAM" id="SSF53756">
    <property type="entry name" value="UDP-Glycosyltransferase/glycogen phosphorylase"/>
    <property type="match status" value="1"/>
</dbReference>
<accession>A0ABX3FLK6</accession>
<sequence>MNIFLTAFYTKDLGGGETSFINLVNYIATRDDITSITLCVPKRGALTERLNSKIEIVERSSLFELMSLSGQFDLAIHNYMNFGKKFLFLPRLKIKRNIFLCHGLWDIPRYTKTLFFDMAGAEISCVNKDVYDKIRYKNKKVTHLPLNSSNLIDTQKNDGSMNISVIGRYQDIKNQLFAVDVFEKIAESHKDVKLNFIGDSAFSQESIQYKERVEARVSLSKYKDRISFFGHLEPSDAYSKTDLVFVSSKYESFGMVIIEALSMGIPCIAPYIGGPKEIMSKEYSKFLYEPDSVEHATKVLQDVIASFGETKVYFKTLSEKTKSQYGADKMFENLISNENNIHT</sequence>
<dbReference type="Gene3D" id="3.40.50.2000">
    <property type="entry name" value="Glycogen Phosphorylase B"/>
    <property type="match status" value="1"/>
</dbReference>
<feature type="domain" description="Glycosyl transferase family 1" evidence="1">
    <location>
        <begin position="155"/>
        <end position="305"/>
    </location>
</feature>